<dbReference type="OrthoDB" id="414243at2759"/>
<evidence type="ECO:0000256" key="2">
    <source>
        <dbReference type="ARBA" id="ARBA00022679"/>
    </source>
</evidence>
<gene>
    <name evidence="8" type="primary">Acey_s0110.g150</name>
    <name evidence="8" type="ORF">Y032_0110g150</name>
</gene>
<dbReference type="SUPFAM" id="SSF52833">
    <property type="entry name" value="Thioredoxin-like"/>
    <property type="match status" value="1"/>
</dbReference>
<dbReference type="PANTHER" id="PTHR11571:SF224">
    <property type="entry name" value="HEMATOPOIETIC PROSTAGLANDIN D SYNTHASE"/>
    <property type="match status" value="1"/>
</dbReference>
<dbReference type="EMBL" id="JARK01001446">
    <property type="protein sequence ID" value="EYC01085.1"/>
    <property type="molecule type" value="Genomic_DNA"/>
</dbReference>
<evidence type="ECO:0000313" key="9">
    <source>
        <dbReference type="Proteomes" id="UP000024635"/>
    </source>
</evidence>
<organism evidence="8 9">
    <name type="scientific">Ancylostoma ceylanicum</name>
    <dbReference type="NCBI Taxonomy" id="53326"/>
    <lineage>
        <taxon>Eukaryota</taxon>
        <taxon>Metazoa</taxon>
        <taxon>Ecdysozoa</taxon>
        <taxon>Nematoda</taxon>
        <taxon>Chromadorea</taxon>
        <taxon>Rhabditida</taxon>
        <taxon>Rhabditina</taxon>
        <taxon>Rhabditomorpha</taxon>
        <taxon>Strongyloidea</taxon>
        <taxon>Ancylostomatidae</taxon>
        <taxon>Ancylostomatinae</taxon>
        <taxon>Ancylostoma</taxon>
    </lineage>
</organism>
<keyword evidence="9" id="KW-1185">Reference proteome</keyword>
<dbReference type="EC" id="2.5.1.18" evidence="1"/>
<sequence>MILLAEYCLDLLVAPLKTMAKRSSSLVSARYLVTLLLITTSCSLVVDAVQYKLTYFNGRGRAECARQLFALADQKYEDVRLTHEEFPKIKPNMPFGQLPVLDEDGKQLAQSNAINRYLARKFGFAGKTPFEEAVVDSLADQYTDYSFEIKPYVYTVFGVKKFGKLDNLKKDVLLPARDKFFGFLTKFLKKNSSGFLVGDSVTWVDLLIAEHVSSMQSKVPEYLEGFPEVKAHMEKVHSIPKIKKWIESRPASDY</sequence>
<dbReference type="AlphaFoldDB" id="A0A016TEL9"/>
<dbReference type="GO" id="GO:0004602">
    <property type="term" value="F:glutathione peroxidase activity"/>
    <property type="evidence" value="ECO:0007669"/>
    <property type="project" value="UniProtKB-ARBA"/>
</dbReference>
<evidence type="ECO:0000256" key="4">
    <source>
        <dbReference type="ARBA" id="ARBA00047960"/>
    </source>
</evidence>
<dbReference type="GO" id="GO:0005737">
    <property type="term" value="C:cytoplasm"/>
    <property type="evidence" value="ECO:0007669"/>
    <property type="project" value="UniProtKB-ARBA"/>
</dbReference>
<dbReference type="Gene3D" id="3.40.30.10">
    <property type="entry name" value="Glutaredoxin"/>
    <property type="match status" value="1"/>
</dbReference>
<comment type="caution">
    <text evidence="8">The sequence shown here is derived from an EMBL/GenBank/DDBJ whole genome shotgun (WGS) entry which is preliminary data.</text>
</comment>
<reference evidence="9" key="1">
    <citation type="journal article" date="2015" name="Nat. Genet.">
        <title>The genome and transcriptome of the zoonotic hookworm Ancylostoma ceylanicum identify infection-specific gene families.</title>
        <authorList>
            <person name="Schwarz E.M."/>
            <person name="Hu Y."/>
            <person name="Antoshechkin I."/>
            <person name="Miller M.M."/>
            <person name="Sternberg P.W."/>
            <person name="Aroian R.V."/>
        </authorList>
    </citation>
    <scope>NUCLEOTIDE SEQUENCE</scope>
    <source>
        <strain evidence="9">HY135</strain>
    </source>
</reference>
<dbReference type="InterPro" id="IPR040079">
    <property type="entry name" value="Glutathione_S-Trfase"/>
</dbReference>
<evidence type="ECO:0000259" key="6">
    <source>
        <dbReference type="PROSITE" id="PS50404"/>
    </source>
</evidence>
<dbReference type="Proteomes" id="UP000024635">
    <property type="component" value="Unassembled WGS sequence"/>
</dbReference>
<dbReference type="InterPro" id="IPR050213">
    <property type="entry name" value="GST_superfamily"/>
</dbReference>
<proteinExistence type="inferred from homology"/>
<dbReference type="Pfam" id="PF14497">
    <property type="entry name" value="GST_C_3"/>
    <property type="match status" value="1"/>
</dbReference>
<name>A0A016TEL9_9BILA</name>
<dbReference type="InterPro" id="IPR010987">
    <property type="entry name" value="Glutathione-S-Trfase_C-like"/>
</dbReference>
<dbReference type="Gene3D" id="1.20.1050.10">
    <property type="match status" value="1"/>
</dbReference>
<feature type="domain" description="GST N-terminal" evidence="6">
    <location>
        <begin position="49"/>
        <end position="126"/>
    </location>
</feature>
<evidence type="ECO:0000256" key="1">
    <source>
        <dbReference type="ARBA" id="ARBA00012452"/>
    </source>
</evidence>
<dbReference type="SUPFAM" id="SSF47616">
    <property type="entry name" value="GST C-terminal domain-like"/>
    <property type="match status" value="1"/>
</dbReference>
<keyword evidence="2" id="KW-0808">Transferase</keyword>
<dbReference type="FunFam" id="3.40.30.10:FF:000035">
    <property type="entry name" value="hematopoietic prostaglandin D synthase"/>
    <property type="match status" value="1"/>
</dbReference>
<dbReference type="GO" id="GO:0004364">
    <property type="term" value="F:glutathione transferase activity"/>
    <property type="evidence" value="ECO:0007669"/>
    <property type="project" value="UniProtKB-EC"/>
</dbReference>
<dbReference type="InterPro" id="IPR004045">
    <property type="entry name" value="Glutathione_S-Trfase_N"/>
</dbReference>
<dbReference type="SFLD" id="SFLDS00019">
    <property type="entry name" value="Glutathione_Transferase_(cytos"/>
    <property type="match status" value="1"/>
</dbReference>
<comment type="catalytic activity">
    <reaction evidence="4">
        <text>RX + glutathione = an S-substituted glutathione + a halide anion + H(+)</text>
        <dbReference type="Rhea" id="RHEA:16437"/>
        <dbReference type="ChEBI" id="CHEBI:15378"/>
        <dbReference type="ChEBI" id="CHEBI:16042"/>
        <dbReference type="ChEBI" id="CHEBI:17792"/>
        <dbReference type="ChEBI" id="CHEBI:57925"/>
        <dbReference type="ChEBI" id="CHEBI:90779"/>
        <dbReference type="EC" id="2.5.1.18"/>
    </reaction>
</comment>
<protein>
    <recommendedName>
        <fullName evidence="1">glutathione transferase</fullName>
        <ecNumber evidence="1">2.5.1.18</ecNumber>
    </recommendedName>
    <alternativeName>
        <fullName evidence="5">GST class-sigma</fullName>
    </alternativeName>
</protein>
<dbReference type="InterPro" id="IPR036249">
    <property type="entry name" value="Thioredoxin-like_sf"/>
</dbReference>
<accession>A0A016TEL9</accession>
<dbReference type="PROSITE" id="PS50405">
    <property type="entry name" value="GST_CTER"/>
    <property type="match status" value="1"/>
</dbReference>
<feature type="domain" description="GST C-terminal" evidence="7">
    <location>
        <begin position="128"/>
        <end position="254"/>
    </location>
</feature>
<evidence type="ECO:0000256" key="5">
    <source>
        <dbReference type="ARBA" id="ARBA00078118"/>
    </source>
</evidence>
<dbReference type="PANTHER" id="PTHR11571">
    <property type="entry name" value="GLUTATHIONE S-TRANSFERASE"/>
    <property type="match status" value="1"/>
</dbReference>
<dbReference type="Pfam" id="PF02798">
    <property type="entry name" value="GST_N"/>
    <property type="match status" value="1"/>
</dbReference>
<dbReference type="GO" id="GO:0006749">
    <property type="term" value="P:glutathione metabolic process"/>
    <property type="evidence" value="ECO:0007669"/>
    <property type="project" value="TreeGrafter"/>
</dbReference>
<dbReference type="CDD" id="cd03039">
    <property type="entry name" value="GST_N_Sigma_like"/>
    <property type="match status" value="1"/>
</dbReference>
<dbReference type="STRING" id="53326.A0A016TEL9"/>
<dbReference type="SFLD" id="SFLDG00363">
    <property type="entry name" value="AMPS_(cytGST):_Alpha-__Mu-__Pi"/>
    <property type="match status" value="1"/>
</dbReference>
<evidence type="ECO:0000256" key="3">
    <source>
        <dbReference type="ARBA" id="ARBA00038317"/>
    </source>
</evidence>
<dbReference type="CDD" id="cd03192">
    <property type="entry name" value="GST_C_Sigma_like"/>
    <property type="match status" value="1"/>
</dbReference>
<dbReference type="InterPro" id="IPR036282">
    <property type="entry name" value="Glutathione-S-Trfase_C_sf"/>
</dbReference>
<dbReference type="PROSITE" id="PS50404">
    <property type="entry name" value="GST_NTER"/>
    <property type="match status" value="1"/>
</dbReference>
<evidence type="ECO:0000313" key="8">
    <source>
        <dbReference type="EMBL" id="EYC01085.1"/>
    </source>
</evidence>
<dbReference type="InterPro" id="IPR004046">
    <property type="entry name" value="GST_C"/>
</dbReference>
<dbReference type="SFLD" id="SFLDG01205">
    <property type="entry name" value="AMPS.1"/>
    <property type="match status" value="1"/>
</dbReference>
<comment type="similarity">
    <text evidence="3">Belongs to the GST superfamily. Sigma family.</text>
</comment>
<dbReference type="FunFam" id="1.20.1050.10:FF:000031">
    <property type="entry name" value="Glutathione S-Transferase"/>
    <property type="match status" value="1"/>
</dbReference>
<evidence type="ECO:0000259" key="7">
    <source>
        <dbReference type="PROSITE" id="PS50405"/>
    </source>
</evidence>